<dbReference type="InterPro" id="IPR013760">
    <property type="entry name" value="Topo_IIA-like_dom_sf"/>
</dbReference>
<protein>
    <submittedName>
        <fullName evidence="2">Uncharacterized protein</fullName>
    </submittedName>
</protein>
<dbReference type="Proteomes" id="UP001162164">
    <property type="component" value="Unassembled WGS sequence"/>
</dbReference>
<organism evidence="2 3">
    <name type="scientific">Molorchus minor</name>
    <dbReference type="NCBI Taxonomy" id="1323400"/>
    <lineage>
        <taxon>Eukaryota</taxon>
        <taxon>Metazoa</taxon>
        <taxon>Ecdysozoa</taxon>
        <taxon>Arthropoda</taxon>
        <taxon>Hexapoda</taxon>
        <taxon>Insecta</taxon>
        <taxon>Pterygota</taxon>
        <taxon>Neoptera</taxon>
        <taxon>Endopterygota</taxon>
        <taxon>Coleoptera</taxon>
        <taxon>Polyphaga</taxon>
        <taxon>Cucujiformia</taxon>
        <taxon>Chrysomeloidea</taxon>
        <taxon>Cerambycidae</taxon>
        <taxon>Lamiinae</taxon>
        <taxon>Monochamini</taxon>
        <taxon>Molorchus</taxon>
    </lineage>
</organism>
<name>A0ABQ9J1M3_9CUCU</name>
<dbReference type="Gene3D" id="1.10.268.10">
    <property type="entry name" value="Topoisomerase, domain 3"/>
    <property type="match status" value="1"/>
</dbReference>
<feature type="compositionally biased region" description="Acidic residues" evidence="1">
    <location>
        <begin position="57"/>
        <end position="74"/>
    </location>
</feature>
<evidence type="ECO:0000256" key="1">
    <source>
        <dbReference type="SAM" id="MobiDB-lite"/>
    </source>
</evidence>
<accession>A0ABQ9J1M3</accession>
<feature type="region of interest" description="Disordered" evidence="1">
    <location>
        <begin position="48"/>
        <end position="83"/>
    </location>
</feature>
<sequence length="137" mass="16084">MYQKRKEYLEGMLEAEAAKLSNQARFIMEKCSGIDELVKRGYAPDPVKEWKHRCKDEEEEEEAAEEEESQEEEGQSSKNKTCGCSNTILQEYHDFYKNLPVSQNRNQDESSDDEINLQAIREKILSKKMKNKEDVHF</sequence>
<dbReference type="EMBL" id="JAPWTJ010001499">
    <property type="protein sequence ID" value="KAJ8971335.1"/>
    <property type="molecule type" value="Genomic_DNA"/>
</dbReference>
<evidence type="ECO:0000313" key="2">
    <source>
        <dbReference type="EMBL" id="KAJ8971335.1"/>
    </source>
</evidence>
<reference evidence="2" key="1">
    <citation type="journal article" date="2023" name="Insect Mol. Biol.">
        <title>Genome sequencing provides insights into the evolution of gene families encoding plant cell wall-degrading enzymes in longhorned beetles.</title>
        <authorList>
            <person name="Shin N.R."/>
            <person name="Okamura Y."/>
            <person name="Kirsch R."/>
            <person name="Pauchet Y."/>
        </authorList>
    </citation>
    <scope>NUCLEOTIDE SEQUENCE</scope>
    <source>
        <strain evidence="2">MMC_N1</strain>
    </source>
</reference>
<dbReference type="InterPro" id="IPR013757">
    <property type="entry name" value="Topo_IIA_A_a_sf"/>
</dbReference>
<dbReference type="SUPFAM" id="SSF56719">
    <property type="entry name" value="Type II DNA topoisomerase"/>
    <property type="match status" value="1"/>
</dbReference>
<gene>
    <name evidence="2" type="ORF">NQ317_012302</name>
</gene>
<proteinExistence type="predicted"/>
<evidence type="ECO:0000313" key="3">
    <source>
        <dbReference type="Proteomes" id="UP001162164"/>
    </source>
</evidence>
<keyword evidence="3" id="KW-1185">Reference proteome</keyword>
<comment type="caution">
    <text evidence="2">The sequence shown here is derived from an EMBL/GenBank/DDBJ whole genome shotgun (WGS) entry which is preliminary data.</text>
</comment>